<keyword evidence="3" id="KW-1185">Reference proteome</keyword>
<name>A0A8E0NDX1_9CAUL</name>
<dbReference type="RefSeq" id="WP_021698709.1">
    <property type="nucleotide sequence ID" value="NZ_BATC01000094.1"/>
</dbReference>
<reference evidence="3" key="1">
    <citation type="journal article" date="2013" name="Genome Announc.">
        <title>Draft Genome Sequence of the Dimorphic Prosthecate Bacterium Brevundimonas abyssalis TAR-001T.</title>
        <authorList>
            <person name="Tsubouchi T."/>
            <person name="Nishi S."/>
            <person name="Usui K."/>
            <person name="Shimane Y."/>
            <person name="Takaki Y."/>
            <person name="Maruyama T."/>
            <person name="Hatada Y."/>
        </authorList>
    </citation>
    <scope>NUCLEOTIDE SEQUENCE [LARGE SCALE GENOMIC DNA]</scope>
    <source>
        <strain evidence="3">TAR-001</strain>
    </source>
</reference>
<comment type="caution">
    <text evidence="2">The sequence shown here is derived from an EMBL/GenBank/DDBJ whole genome shotgun (WGS) entry which is preliminary data.</text>
</comment>
<dbReference type="EMBL" id="BATC01000094">
    <property type="protein sequence ID" value="GAD60615.1"/>
    <property type="molecule type" value="Genomic_DNA"/>
</dbReference>
<keyword evidence="1" id="KW-0812">Transmembrane</keyword>
<gene>
    <name evidence="2" type="ORF">MBEBAB_2865</name>
</gene>
<dbReference type="AlphaFoldDB" id="A0A8E0NDX1"/>
<sequence length="49" mass="5278">MTMTPQSREDAPPAFHKPGELHPGLYLVIGFALLVGAAFAVNALFRVIL</sequence>
<proteinExistence type="predicted"/>
<dbReference type="Proteomes" id="UP000016569">
    <property type="component" value="Unassembled WGS sequence"/>
</dbReference>
<organism evidence="2 3">
    <name type="scientific">Brevundimonas abyssalis TAR-001</name>
    <dbReference type="NCBI Taxonomy" id="1391729"/>
    <lineage>
        <taxon>Bacteria</taxon>
        <taxon>Pseudomonadati</taxon>
        <taxon>Pseudomonadota</taxon>
        <taxon>Alphaproteobacteria</taxon>
        <taxon>Caulobacterales</taxon>
        <taxon>Caulobacteraceae</taxon>
        <taxon>Brevundimonas</taxon>
    </lineage>
</organism>
<evidence type="ECO:0000256" key="1">
    <source>
        <dbReference type="SAM" id="Phobius"/>
    </source>
</evidence>
<evidence type="ECO:0000313" key="3">
    <source>
        <dbReference type="Proteomes" id="UP000016569"/>
    </source>
</evidence>
<keyword evidence="1" id="KW-0472">Membrane</keyword>
<protein>
    <submittedName>
        <fullName evidence="2">Uncharacterized protein</fullName>
    </submittedName>
</protein>
<keyword evidence="1" id="KW-1133">Transmembrane helix</keyword>
<feature type="transmembrane region" description="Helical" evidence="1">
    <location>
        <begin position="25"/>
        <end position="45"/>
    </location>
</feature>
<accession>A0A8E0NDX1</accession>
<evidence type="ECO:0000313" key="2">
    <source>
        <dbReference type="EMBL" id="GAD60615.1"/>
    </source>
</evidence>